<dbReference type="PROSITE" id="PS01109">
    <property type="entry name" value="RIBOSOMAL_L10"/>
    <property type="match status" value="1"/>
</dbReference>
<dbReference type="InterPro" id="IPR002363">
    <property type="entry name" value="Ribosomal_uL10_CS_bac"/>
</dbReference>
<organism evidence="6 7">
    <name type="scientific">Peptostreptococcus stomatis DSM 17678</name>
    <dbReference type="NCBI Taxonomy" id="596315"/>
    <lineage>
        <taxon>Bacteria</taxon>
        <taxon>Bacillati</taxon>
        <taxon>Bacillota</taxon>
        <taxon>Clostridia</taxon>
        <taxon>Peptostreptococcales</taxon>
        <taxon>Peptostreptococcaceae</taxon>
        <taxon>Peptostreptococcus</taxon>
    </lineage>
</organism>
<dbReference type="NCBIfam" id="NF000955">
    <property type="entry name" value="PRK00099.1-1"/>
    <property type="match status" value="1"/>
</dbReference>
<dbReference type="Gene3D" id="6.10.250.290">
    <property type="match status" value="1"/>
</dbReference>
<evidence type="ECO:0000256" key="3">
    <source>
        <dbReference type="ARBA" id="ARBA00023274"/>
    </source>
</evidence>
<accession>E0E0Z1</accession>
<protein>
    <recommendedName>
        <fullName evidence="4 5">Large ribosomal subunit protein uL10</fullName>
    </recommendedName>
</protein>
<dbReference type="OrthoDB" id="9808307at2"/>
<name>E0E0Z1_9FIRM</name>
<keyword evidence="3 5" id="KW-0687">Ribonucleoprotein</keyword>
<dbReference type="InterPro" id="IPR001790">
    <property type="entry name" value="Ribosomal_uL10"/>
</dbReference>
<sequence>MSKAIELKSAVVAEIAEKFEKAASVIVVDYKGLTVEQVTDLRSQMREAGVDYKVYKNTLVRRAASQIEGDVYANFNDELLVGPNAIAFGYEDAVAPARVLKAFMDKNPDKITLKMGVVEGEFYDEAKIVSLASIPSREELIAKLLGSLKAPMSNFVYLLDALAKKQDEEVTEA</sequence>
<dbReference type="SUPFAM" id="SSF160369">
    <property type="entry name" value="Ribosomal protein L10-like"/>
    <property type="match status" value="1"/>
</dbReference>
<comment type="caution">
    <text evidence="6">The sequence shown here is derived from an EMBL/GenBank/DDBJ whole genome shotgun (WGS) entry which is preliminary data.</text>
</comment>
<dbReference type="GO" id="GO:0006412">
    <property type="term" value="P:translation"/>
    <property type="evidence" value="ECO:0007669"/>
    <property type="project" value="UniProtKB-UniRule"/>
</dbReference>
<dbReference type="HAMAP" id="MF_00362">
    <property type="entry name" value="Ribosomal_uL10"/>
    <property type="match status" value="1"/>
</dbReference>
<dbReference type="AlphaFoldDB" id="E0E0Z1"/>
<comment type="similarity">
    <text evidence="1 5">Belongs to the universal ribosomal protein uL10 family.</text>
</comment>
<evidence type="ECO:0000256" key="2">
    <source>
        <dbReference type="ARBA" id="ARBA00022980"/>
    </source>
</evidence>
<proteinExistence type="inferred from homology"/>
<evidence type="ECO:0000256" key="1">
    <source>
        <dbReference type="ARBA" id="ARBA00008889"/>
    </source>
</evidence>
<dbReference type="Pfam" id="PF00466">
    <property type="entry name" value="Ribosomal_L10"/>
    <property type="match status" value="1"/>
</dbReference>
<dbReference type="GO" id="GO:0003735">
    <property type="term" value="F:structural constituent of ribosome"/>
    <property type="evidence" value="ECO:0007669"/>
    <property type="project" value="InterPro"/>
</dbReference>
<dbReference type="InterPro" id="IPR043141">
    <property type="entry name" value="Ribosomal_uL10-like_sf"/>
</dbReference>
<reference evidence="6 7" key="1">
    <citation type="submission" date="2010-08" db="EMBL/GenBank/DDBJ databases">
        <authorList>
            <person name="Harkins D.M."/>
            <person name="Madupu R."/>
            <person name="Durkin A.S."/>
            <person name="Torralba M."/>
            <person name="Methe B."/>
            <person name="Sutton G.G."/>
            <person name="Nelson K.E."/>
        </authorList>
    </citation>
    <scope>NUCLEOTIDE SEQUENCE [LARGE SCALE GENOMIC DNA]</scope>
    <source>
        <strain evidence="6 7">DSM 17678</strain>
    </source>
</reference>
<keyword evidence="5" id="KW-0699">rRNA-binding</keyword>
<evidence type="ECO:0000256" key="4">
    <source>
        <dbReference type="ARBA" id="ARBA00035202"/>
    </source>
</evidence>
<evidence type="ECO:0000313" key="6">
    <source>
        <dbReference type="EMBL" id="EFM65431.1"/>
    </source>
</evidence>
<dbReference type="GO" id="GO:0070180">
    <property type="term" value="F:large ribosomal subunit rRNA binding"/>
    <property type="evidence" value="ECO:0007669"/>
    <property type="project" value="UniProtKB-UniRule"/>
</dbReference>
<comment type="subunit">
    <text evidence="5">Part of the ribosomal stalk of the 50S ribosomal subunit. The N-terminus interacts with L11 and the large rRNA to form the base of the stalk. The C-terminus forms an elongated spine to which L12 dimers bind in a sequential fashion forming a multimeric L10(L12)X complex.</text>
</comment>
<dbReference type="CDD" id="cd05797">
    <property type="entry name" value="Ribosomal_L10"/>
    <property type="match status" value="1"/>
</dbReference>
<dbReference type="GO" id="GO:0015934">
    <property type="term" value="C:large ribosomal subunit"/>
    <property type="evidence" value="ECO:0007669"/>
    <property type="project" value="InterPro"/>
</dbReference>
<dbReference type="InterPro" id="IPR022973">
    <property type="entry name" value="Ribosomal_uL10_bac"/>
</dbReference>
<dbReference type="PANTHER" id="PTHR11560">
    <property type="entry name" value="39S RIBOSOMAL PROTEIN L10, MITOCHONDRIAL"/>
    <property type="match status" value="1"/>
</dbReference>
<keyword evidence="7" id="KW-1185">Reference proteome</keyword>
<dbReference type="EMBL" id="ADGQ01000002">
    <property type="protein sequence ID" value="EFM65431.1"/>
    <property type="molecule type" value="Genomic_DNA"/>
</dbReference>
<dbReference type="GeneID" id="84799813"/>
<keyword evidence="5" id="KW-0694">RNA-binding</keyword>
<gene>
    <name evidence="5 6" type="primary">rplJ</name>
    <name evidence="6" type="ORF">HMPREF0634_0742</name>
</gene>
<evidence type="ECO:0000256" key="5">
    <source>
        <dbReference type="HAMAP-Rule" id="MF_00362"/>
    </source>
</evidence>
<keyword evidence="2 5" id="KW-0689">Ribosomal protein</keyword>
<dbReference type="Proteomes" id="UP000003244">
    <property type="component" value="Unassembled WGS sequence"/>
</dbReference>
<dbReference type="eggNOG" id="COG0244">
    <property type="taxonomic scope" value="Bacteria"/>
</dbReference>
<evidence type="ECO:0000313" key="7">
    <source>
        <dbReference type="Proteomes" id="UP000003244"/>
    </source>
</evidence>
<dbReference type="Gene3D" id="3.30.70.1730">
    <property type="match status" value="1"/>
</dbReference>
<dbReference type="InterPro" id="IPR047865">
    <property type="entry name" value="Ribosomal_uL10_bac_type"/>
</dbReference>
<dbReference type="STRING" id="596315.HMPREF0634_0742"/>
<dbReference type="RefSeq" id="WP_007787978.1">
    <property type="nucleotide sequence ID" value="NZ_ADGQ01000002.1"/>
</dbReference>
<comment type="function">
    <text evidence="5">Forms part of the ribosomal stalk, playing a central role in the interaction of the ribosome with GTP-bound translation factors.</text>
</comment>